<dbReference type="SMART" id="SM00485">
    <property type="entry name" value="XPGN"/>
    <property type="match status" value="1"/>
</dbReference>
<dbReference type="PANTHER" id="PTHR11081">
    <property type="entry name" value="FLAP ENDONUCLEASE FAMILY MEMBER"/>
    <property type="match status" value="1"/>
</dbReference>
<comment type="similarity">
    <text evidence="14 15">Belongs to the XPG/RAD2 endonuclease family. FEN1 subfamily.</text>
</comment>
<dbReference type="InterPro" id="IPR006085">
    <property type="entry name" value="XPG_DNA_repair_N"/>
</dbReference>
<evidence type="ECO:0000256" key="13">
    <source>
        <dbReference type="ARBA" id="ARBA00023242"/>
    </source>
</evidence>
<comment type="function">
    <text evidence="15">Structure-specific nuclease with 5'-flap endonuclease and 5'-3' exonuclease activities involved in DNA replication and repair. During DNA replication, cleaves the 5'-overhanging flap structure that is generated by displacement synthesis when DNA polymerase encounters the 5'-end of a downstream Okazaki fragment. It enters the flap from the 5'-end and then tracks to cleave the flap base, leaving a nick for ligation. Also involved in the long patch base excision repair (LP-BER) pathway, by cleaving within the apurinic/apyrimidinic (AP) site-terminated flap. Acts as a genome stabilization factor that prevents flaps from equilibrating into structures that lead to duplications and deletions. Also possesses 5'-3' exonuclease activity on nicked or gapped double-stranded DNA, and exhibits RNase H activity. Also involved in replication and repair of rDNA and in repairing mitochondrial DNA.</text>
</comment>
<dbReference type="SUPFAM" id="SSF47807">
    <property type="entry name" value="5' to 3' exonuclease, C-terminal subdomain"/>
    <property type="match status" value="1"/>
</dbReference>
<gene>
    <name evidence="19" type="primary">CRN1</name>
    <name evidence="19" type="ORF">KIN20_012872</name>
</gene>
<dbReference type="GO" id="GO:0017108">
    <property type="term" value="F:5'-flap endonuclease activity"/>
    <property type="evidence" value="ECO:0007669"/>
    <property type="project" value="UniProtKB-UniRule"/>
</dbReference>
<feature type="domain" description="XPG N-terminal" evidence="18">
    <location>
        <begin position="1"/>
        <end position="107"/>
    </location>
</feature>
<evidence type="ECO:0000313" key="20">
    <source>
        <dbReference type="Proteomes" id="UP001196413"/>
    </source>
</evidence>
<feature type="region of interest" description="Disordered" evidence="16">
    <location>
        <begin position="351"/>
        <end position="379"/>
    </location>
</feature>
<dbReference type="EC" id="3.1.-.-" evidence="15"/>
<dbReference type="GO" id="GO:0005654">
    <property type="term" value="C:nucleoplasm"/>
    <property type="evidence" value="ECO:0007669"/>
    <property type="project" value="UniProtKB-SubCell"/>
</dbReference>
<evidence type="ECO:0000256" key="7">
    <source>
        <dbReference type="ARBA" id="ARBA00022763"/>
    </source>
</evidence>
<dbReference type="InterPro" id="IPR006084">
    <property type="entry name" value="XPG/Rad2"/>
</dbReference>
<keyword evidence="3 15" id="KW-0235">DNA replication</keyword>
<evidence type="ECO:0000256" key="6">
    <source>
        <dbReference type="ARBA" id="ARBA00022759"/>
    </source>
</evidence>
<dbReference type="Gene3D" id="1.10.150.20">
    <property type="entry name" value="5' to 3' exonuclease, C-terminal subdomain"/>
    <property type="match status" value="1"/>
</dbReference>
<keyword evidence="2 15" id="KW-0597">Phosphoprotein</keyword>
<evidence type="ECO:0000256" key="8">
    <source>
        <dbReference type="ARBA" id="ARBA00022801"/>
    </source>
</evidence>
<evidence type="ECO:0000256" key="4">
    <source>
        <dbReference type="ARBA" id="ARBA00022722"/>
    </source>
</evidence>
<dbReference type="AlphaFoldDB" id="A0AAD5MWT6"/>
<evidence type="ECO:0000259" key="18">
    <source>
        <dbReference type="SMART" id="SM00485"/>
    </source>
</evidence>
<dbReference type="InterPro" id="IPR006086">
    <property type="entry name" value="XPG-I_dom"/>
</dbReference>
<evidence type="ECO:0000256" key="5">
    <source>
        <dbReference type="ARBA" id="ARBA00022723"/>
    </source>
</evidence>
<dbReference type="HAMAP" id="MF_00614">
    <property type="entry name" value="Fen"/>
    <property type="match status" value="1"/>
</dbReference>
<keyword evidence="13 15" id="KW-0539">Nucleus</keyword>
<keyword evidence="6 15" id="KW-0255">Endonuclease</keyword>
<feature type="domain" description="XPG-I" evidence="17">
    <location>
        <begin position="146"/>
        <end position="218"/>
    </location>
</feature>
<dbReference type="InterPro" id="IPR036279">
    <property type="entry name" value="5-3_exonuclease_C_sf"/>
</dbReference>
<keyword evidence="10 15" id="KW-0460">Magnesium</keyword>
<dbReference type="GO" id="GO:0004523">
    <property type="term" value="F:RNA-DNA hybrid ribonuclease activity"/>
    <property type="evidence" value="ECO:0007669"/>
    <property type="project" value="TreeGrafter"/>
</dbReference>
<dbReference type="SMART" id="SM00279">
    <property type="entry name" value="HhH2"/>
    <property type="match status" value="1"/>
</dbReference>
<evidence type="ECO:0000256" key="2">
    <source>
        <dbReference type="ARBA" id="ARBA00022553"/>
    </source>
</evidence>
<dbReference type="FunFam" id="1.10.150.20:FF:000009">
    <property type="entry name" value="Flap endonuclease 1"/>
    <property type="match status" value="1"/>
</dbReference>
<dbReference type="PANTHER" id="PTHR11081:SF9">
    <property type="entry name" value="FLAP ENDONUCLEASE 1"/>
    <property type="match status" value="1"/>
</dbReference>
<feature type="compositionally biased region" description="Basic residues" evidence="16">
    <location>
        <begin position="367"/>
        <end position="379"/>
    </location>
</feature>
<comment type="cofactor">
    <cofactor evidence="15">
        <name>Mg(2+)</name>
        <dbReference type="ChEBI" id="CHEBI:18420"/>
    </cofactor>
    <text evidence="15">Binds 2 magnesium ions per subunit. They probably participate in the reaction catalyzed by the enzyme. May bind an additional third magnesium ion after substrate binding.</text>
</comment>
<evidence type="ECO:0000256" key="10">
    <source>
        <dbReference type="ARBA" id="ARBA00022842"/>
    </source>
</evidence>
<accession>A0AAD5MWT6</accession>
<keyword evidence="11 15" id="KW-0496">Mitochondrion</keyword>
<dbReference type="GO" id="GO:0006284">
    <property type="term" value="P:base-excision repair"/>
    <property type="evidence" value="ECO:0007669"/>
    <property type="project" value="UniProtKB-UniRule"/>
</dbReference>
<dbReference type="Proteomes" id="UP001196413">
    <property type="component" value="Unassembled WGS sequence"/>
</dbReference>
<dbReference type="Pfam" id="PF00867">
    <property type="entry name" value="XPG_I"/>
    <property type="match status" value="1"/>
</dbReference>
<dbReference type="GO" id="GO:0030145">
    <property type="term" value="F:manganese ion binding"/>
    <property type="evidence" value="ECO:0007669"/>
    <property type="project" value="TreeGrafter"/>
</dbReference>
<dbReference type="Gene3D" id="3.40.50.1010">
    <property type="entry name" value="5'-nuclease"/>
    <property type="match status" value="1"/>
</dbReference>
<dbReference type="CDD" id="cd09867">
    <property type="entry name" value="PIN_FEN1"/>
    <property type="match status" value="1"/>
</dbReference>
<protein>
    <recommendedName>
        <fullName evidence="15">Flap endonuclease 1</fullName>
        <shortName evidence="15">FEN-1</shortName>
        <ecNumber evidence="15">3.1.-.-</ecNumber>
    </recommendedName>
    <alternativeName>
        <fullName evidence="15">Flap structure-specific endonuclease 1</fullName>
    </alternativeName>
</protein>
<dbReference type="GO" id="GO:0008409">
    <property type="term" value="F:5'-3' exonuclease activity"/>
    <property type="evidence" value="ECO:0007669"/>
    <property type="project" value="UniProtKB-UniRule"/>
</dbReference>
<dbReference type="SMART" id="SM00484">
    <property type="entry name" value="XPGI"/>
    <property type="match status" value="1"/>
</dbReference>
<dbReference type="EMBL" id="JAHQIW010002481">
    <property type="protein sequence ID" value="KAJ1355471.1"/>
    <property type="molecule type" value="Genomic_DNA"/>
</dbReference>
<dbReference type="InterPro" id="IPR019974">
    <property type="entry name" value="XPG_CS"/>
</dbReference>
<dbReference type="FunFam" id="3.40.50.1010:FF:000003">
    <property type="entry name" value="Flap endonuclease 1"/>
    <property type="match status" value="1"/>
</dbReference>
<dbReference type="GO" id="GO:0000287">
    <property type="term" value="F:magnesium ion binding"/>
    <property type="evidence" value="ECO:0007669"/>
    <property type="project" value="UniProtKB-UniRule"/>
</dbReference>
<evidence type="ECO:0000313" key="19">
    <source>
        <dbReference type="EMBL" id="KAJ1355471.1"/>
    </source>
</evidence>
<comment type="caution">
    <text evidence="19">The sequence shown here is derived from an EMBL/GenBank/DDBJ whole genome shotgun (WGS) entry which is preliminary data.</text>
</comment>
<evidence type="ECO:0000256" key="3">
    <source>
        <dbReference type="ARBA" id="ARBA00022705"/>
    </source>
</evidence>
<evidence type="ECO:0000256" key="1">
    <source>
        <dbReference type="ARBA" id="ARBA00004173"/>
    </source>
</evidence>
<evidence type="ECO:0000256" key="9">
    <source>
        <dbReference type="ARBA" id="ARBA00022839"/>
    </source>
</evidence>
<keyword evidence="9 15" id="KW-0269">Exonuclease</keyword>
<dbReference type="InterPro" id="IPR029060">
    <property type="entry name" value="PIN-like_dom_sf"/>
</dbReference>
<sequence length="379" mass="42800">MGIKDLSKVIADNAPNAIKQYEMKNYFGRKVAVDASMCLYQFLIAVRQDGSQLQSESGETTSHLMGMFYRTIRMIDNGVKPCYVFDGKPPDMKSGELEKRSERRAEAEKSLHEAKEKGDTEAVDKFERRLVKVTKEQNDDVKKLLELMGVPVIQAPCEAEAQCAALVKANKVFASATEDMDTLTFGSNILLRHMTFSEAKKVPIKEFSLPRILTDLDVTMEQFVDLCILLGCDYCESIRGVGPKKAIELIRTYGDIESILENLDQKKYPPPVDWPYQRARELFLNPEVADCNDINLVWKEPDVDGIIKFMCEEKSFNEDRIRSAIAKMKKGRGSSTQGRIDMFFTIAKTVQSEPTAAKRKAEEEKKVAKKKGPAPKKSK</sequence>
<proteinExistence type="inferred from homology"/>
<dbReference type="GO" id="GO:0005730">
    <property type="term" value="C:nucleolus"/>
    <property type="evidence" value="ECO:0007669"/>
    <property type="project" value="UniProtKB-SubCell"/>
</dbReference>
<keyword evidence="5 15" id="KW-0479">Metal-binding</keyword>
<comment type="subcellular location">
    <subcellularLocation>
        <location evidence="1 15">Mitochondrion</location>
    </subcellularLocation>
    <subcellularLocation>
        <location evidence="15">Nucleus</location>
        <location evidence="15">Nucleolus</location>
    </subcellularLocation>
    <subcellularLocation>
        <location evidence="15">Nucleus</location>
        <location evidence="15">Nucleoplasm</location>
    </subcellularLocation>
    <text evidence="15">Resides mostly in the nucleoli and relocalizes to the nucleoplasm upon DNA damage.</text>
</comment>
<name>A0AAD5MWT6_PARTN</name>
<dbReference type="PROSITE" id="PS00842">
    <property type="entry name" value="XPG_2"/>
    <property type="match status" value="1"/>
</dbReference>
<dbReference type="PROSITE" id="PS00841">
    <property type="entry name" value="XPG_1"/>
    <property type="match status" value="1"/>
</dbReference>
<dbReference type="Pfam" id="PF00752">
    <property type="entry name" value="XPG_N"/>
    <property type="match status" value="1"/>
</dbReference>
<dbReference type="PRINTS" id="PR00853">
    <property type="entry name" value="XPGRADSUPER"/>
</dbReference>
<keyword evidence="4 15" id="KW-0540">Nuclease</keyword>
<evidence type="ECO:0000256" key="12">
    <source>
        <dbReference type="ARBA" id="ARBA00023204"/>
    </source>
</evidence>
<evidence type="ECO:0000256" key="16">
    <source>
        <dbReference type="SAM" id="MobiDB-lite"/>
    </source>
</evidence>
<dbReference type="InterPro" id="IPR008918">
    <property type="entry name" value="HhH2"/>
</dbReference>
<evidence type="ECO:0000259" key="17">
    <source>
        <dbReference type="SMART" id="SM00484"/>
    </source>
</evidence>
<keyword evidence="12 15" id="KW-0234">DNA repair</keyword>
<dbReference type="GO" id="GO:0005739">
    <property type="term" value="C:mitochondrion"/>
    <property type="evidence" value="ECO:0007669"/>
    <property type="project" value="UniProtKB-SubCell"/>
</dbReference>
<evidence type="ECO:0000256" key="15">
    <source>
        <dbReference type="HAMAP-Rule" id="MF_03140"/>
    </source>
</evidence>
<reference evidence="19" key="1">
    <citation type="submission" date="2021-06" db="EMBL/GenBank/DDBJ databases">
        <title>Parelaphostrongylus tenuis whole genome reference sequence.</title>
        <authorList>
            <person name="Garwood T.J."/>
            <person name="Larsen P.A."/>
            <person name="Fountain-Jones N.M."/>
            <person name="Garbe J.R."/>
            <person name="Macchietto M.G."/>
            <person name="Kania S.A."/>
            <person name="Gerhold R.W."/>
            <person name="Richards J.E."/>
            <person name="Wolf T.M."/>
        </authorList>
    </citation>
    <scope>NUCLEOTIDE SEQUENCE</scope>
    <source>
        <strain evidence="19">MNPRO001-30</strain>
        <tissue evidence="19">Meninges</tissue>
    </source>
</reference>
<dbReference type="SUPFAM" id="SSF88723">
    <property type="entry name" value="PIN domain-like"/>
    <property type="match status" value="1"/>
</dbReference>
<organism evidence="19 20">
    <name type="scientific">Parelaphostrongylus tenuis</name>
    <name type="common">Meningeal worm</name>
    <dbReference type="NCBI Taxonomy" id="148309"/>
    <lineage>
        <taxon>Eukaryota</taxon>
        <taxon>Metazoa</taxon>
        <taxon>Ecdysozoa</taxon>
        <taxon>Nematoda</taxon>
        <taxon>Chromadorea</taxon>
        <taxon>Rhabditida</taxon>
        <taxon>Rhabditina</taxon>
        <taxon>Rhabditomorpha</taxon>
        <taxon>Strongyloidea</taxon>
        <taxon>Metastrongylidae</taxon>
        <taxon>Parelaphostrongylus</taxon>
    </lineage>
</organism>
<keyword evidence="8 15" id="KW-0378">Hydrolase</keyword>
<evidence type="ECO:0000256" key="14">
    <source>
        <dbReference type="ARBA" id="ARBA00034726"/>
    </source>
</evidence>
<dbReference type="InterPro" id="IPR023426">
    <property type="entry name" value="Flap_endonuc"/>
</dbReference>
<keyword evidence="7 15" id="KW-0227">DNA damage</keyword>
<feature type="region of interest" description="Disordered" evidence="16">
    <location>
        <begin position="93"/>
        <end position="118"/>
    </location>
</feature>
<dbReference type="GO" id="GO:0003677">
    <property type="term" value="F:DNA binding"/>
    <property type="evidence" value="ECO:0007669"/>
    <property type="project" value="UniProtKB-UniRule"/>
</dbReference>
<keyword evidence="20" id="KW-1185">Reference proteome</keyword>
<dbReference type="GO" id="GO:0043137">
    <property type="term" value="P:DNA replication, removal of RNA primer"/>
    <property type="evidence" value="ECO:0007669"/>
    <property type="project" value="UniProtKB-UniRule"/>
</dbReference>
<evidence type="ECO:0000256" key="11">
    <source>
        <dbReference type="ARBA" id="ARBA00023128"/>
    </source>
</evidence>